<evidence type="ECO:0000313" key="3">
    <source>
        <dbReference type="EMBL" id="PWA12028.1"/>
    </source>
</evidence>
<sequence>MNTKAIIAGVGMTPFGDHSDKTLKDLGLLAINQALSDSGLDFSSIEAVWAGSAGAPLITGQVCINGQVVLQDINDKQIPVINVENACATASTAFQQAAAMVELGAYDAVLAFGVEKLYHPERQRVGQVFMGCTDTTDPDVLTRFLGRKVDSAQRHSVFMDIYADMAQKYMDASGATKRHFAQIAAKNSYHGSLNEYAQFHNVLSVDDVMNARTIVDPLTLPMCSPLGDGAAAAVLVSPKMAKKLGLTTSVYVRSSVLASGANLENLPDLTASTALKAYQQAGIDPAEIDFVELHDATSPAEMMYYEALGLCGQGEGPALVEDGATSLGGRIPVSVSGGLIRKGHPIGATGLAQIFELTQQLRGLAGARQVEGAKVALAENGGGWLGNDAAAIVITVLSS</sequence>
<dbReference type="Gene3D" id="3.40.47.10">
    <property type="match status" value="1"/>
</dbReference>
<dbReference type="AlphaFoldDB" id="A0A2U1K4Z9"/>
<dbReference type="Proteomes" id="UP000245998">
    <property type="component" value="Unassembled WGS sequence"/>
</dbReference>
<evidence type="ECO:0000313" key="4">
    <source>
        <dbReference type="Proteomes" id="UP000245998"/>
    </source>
</evidence>
<feature type="domain" description="Thiolase C-terminal" evidence="2">
    <location>
        <begin position="271"/>
        <end position="393"/>
    </location>
</feature>
<dbReference type="CDD" id="cd00829">
    <property type="entry name" value="SCP-x_thiolase"/>
    <property type="match status" value="1"/>
</dbReference>
<dbReference type="PANTHER" id="PTHR42870">
    <property type="entry name" value="ACETYL-COA C-ACETYLTRANSFERASE"/>
    <property type="match status" value="1"/>
</dbReference>
<dbReference type="InterPro" id="IPR020616">
    <property type="entry name" value="Thiolase_N"/>
</dbReference>
<evidence type="ECO:0000259" key="1">
    <source>
        <dbReference type="Pfam" id="PF00108"/>
    </source>
</evidence>
<dbReference type="InterPro" id="IPR016039">
    <property type="entry name" value="Thiolase-like"/>
</dbReference>
<keyword evidence="4" id="KW-1185">Reference proteome</keyword>
<organism evidence="3 4">
    <name type="scientific">Pueribacillus theae</name>
    <dbReference type="NCBI Taxonomy" id="2171751"/>
    <lineage>
        <taxon>Bacteria</taxon>
        <taxon>Bacillati</taxon>
        <taxon>Bacillota</taxon>
        <taxon>Bacilli</taxon>
        <taxon>Bacillales</taxon>
        <taxon>Bacillaceae</taxon>
        <taxon>Pueribacillus</taxon>
    </lineage>
</organism>
<dbReference type="InterPro" id="IPR055140">
    <property type="entry name" value="Thiolase_C_2"/>
</dbReference>
<dbReference type="Pfam" id="PF00108">
    <property type="entry name" value="Thiolase_N"/>
    <property type="match status" value="1"/>
</dbReference>
<name>A0A2U1K4Z9_9BACI</name>
<dbReference type="RefSeq" id="WP_116554386.1">
    <property type="nucleotide sequence ID" value="NZ_QCZG01000013.1"/>
</dbReference>
<feature type="domain" description="Thiolase N-terminal" evidence="1">
    <location>
        <begin position="6"/>
        <end position="237"/>
    </location>
</feature>
<dbReference type="PIRSF" id="PIRSF000429">
    <property type="entry name" value="Ac-CoA_Ac_transf"/>
    <property type="match status" value="1"/>
</dbReference>
<gene>
    <name evidence="3" type="ORF">DCC39_08065</name>
</gene>
<accession>A0A2U1K4Z9</accession>
<protein>
    <submittedName>
        <fullName evidence="3">Thiolase</fullName>
    </submittedName>
</protein>
<dbReference type="OrthoDB" id="9785768at2"/>
<reference evidence="3 4" key="1">
    <citation type="submission" date="2018-04" db="EMBL/GenBank/DDBJ databases">
        <title>Camelliibacillus theae gen. nov., sp. nov., isolated from Pu'er tea.</title>
        <authorList>
            <person name="Niu L."/>
        </authorList>
    </citation>
    <scope>NUCLEOTIDE SEQUENCE [LARGE SCALE GENOMIC DNA]</scope>
    <source>
        <strain evidence="3 4">T8</strain>
    </source>
</reference>
<dbReference type="SUPFAM" id="SSF53901">
    <property type="entry name" value="Thiolase-like"/>
    <property type="match status" value="1"/>
</dbReference>
<dbReference type="PANTHER" id="PTHR42870:SF1">
    <property type="entry name" value="NON-SPECIFIC LIPID-TRANSFER PROTEIN-LIKE 2"/>
    <property type="match status" value="1"/>
</dbReference>
<comment type="caution">
    <text evidence="3">The sequence shown here is derived from an EMBL/GenBank/DDBJ whole genome shotgun (WGS) entry which is preliminary data.</text>
</comment>
<evidence type="ECO:0000259" key="2">
    <source>
        <dbReference type="Pfam" id="PF22691"/>
    </source>
</evidence>
<dbReference type="EMBL" id="QCZG01000013">
    <property type="protein sequence ID" value="PWA12028.1"/>
    <property type="molecule type" value="Genomic_DNA"/>
</dbReference>
<dbReference type="Pfam" id="PF22691">
    <property type="entry name" value="Thiolase_C_1"/>
    <property type="match status" value="1"/>
</dbReference>
<dbReference type="InterPro" id="IPR002155">
    <property type="entry name" value="Thiolase"/>
</dbReference>
<dbReference type="GO" id="GO:0016747">
    <property type="term" value="F:acyltransferase activity, transferring groups other than amino-acyl groups"/>
    <property type="evidence" value="ECO:0007669"/>
    <property type="project" value="InterPro"/>
</dbReference>
<proteinExistence type="predicted"/>